<dbReference type="EMBL" id="BMMS01000009">
    <property type="protein sequence ID" value="GGO87327.1"/>
    <property type="molecule type" value="Genomic_DNA"/>
</dbReference>
<feature type="binding site" evidence="5">
    <location>
        <position position="92"/>
    </location>
    <ligand>
        <name>phosphate</name>
        <dbReference type="ChEBI" id="CHEBI:43474"/>
    </ligand>
</feature>
<accession>A0A917ZPK9</accession>
<evidence type="ECO:0000256" key="5">
    <source>
        <dbReference type="PIRSR" id="PIRSR002756-1"/>
    </source>
</evidence>
<evidence type="ECO:0000256" key="3">
    <source>
        <dbReference type="ARBA" id="ARBA00022592"/>
    </source>
</evidence>
<dbReference type="AlphaFoldDB" id="A0A917ZPK9"/>
<evidence type="ECO:0000256" key="6">
    <source>
        <dbReference type="SAM" id="SignalP"/>
    </source>
</evidence>
<dbReference type="GO" id="GO:0043190">
    <property type="term" value="C:ATP-binding cassette (ABC) transporter complex"/>
    <property type="evidence" value="ECO:0007669"/>
    <property type="project" value="InterPro"/>
</dbReference>
<dbReference type="SUPFAM" id="SSF53850">
    <property type="entry name" value="Periplasmic binding protein-like II"/>
    <property type="match status" value="1"/>
</dbReference>
<dbReference type="PANTHER" id="PTHR42996:SF1">
    <property type="entry name" value="PHOSPHATE-BINDING PROTEIN PSTS"/>
    <property type="match status" value="1"/>
</dbReference>
<feature type="signal peptide" evidence="6">
    <location>
        <begin position="1"/>
        <end position="25"/>
    </location>
</feature>
<proteinExistence type="inferred from homology"/>
<dbReference type="InterPro" id="IPR024370">
    <property type="entry name" value="PBP_domain"/>
</dbReference>
<keyword evidence="3 4" id="KW-0592">Phosphate transport</keyword>
<evidence type="ECO:0000256" key="2">
    <source>
        <dbReference type="ARBA" id="ARBA00022448"/>
    </source>
</evidence>
<evidence type="ECO:0000313" key="9">
    <source>
        <dbReference type="Proteomes" id="UP000641932"/>
    </source>
</evidence>
<dbReference type="PROSITE" id="PS51257">
    <property type="entry name" value="PROKAR_LIPOPROTEIN"/>
    <property type="match status" value="1"/>
</dbReference>
<feature type="binding site" evidence="5">
    <location>
        <begin position="62"/>
        <end position="64"/>
    </location>
    <ligand>
        <name>phosphate</name>
        <dbReference type="ChEBI" id="CHEBI:43474"/>
    </ligand>
</feature>
<dbReference type="RefSeq" id="WP_189131719.1">
    <property type="nucleotide sequence ID" value="NZ_BMMS01000009.1"/>
</dbReference>
<feature type="domain" description="PBP" evidence="7">
    <location>
        <begin position="54"/>
        <end position="345"/>
    </location>
</feature>
<evidence type="ECO:0000256" key="1">
    <source>
        <dbReference type="ARBA" id="ARBA00008725"/>
    </source>
</evidence>
<dbReference type="Gene3D" id="3.40.190.10">
    <property type="entry name" value="Periplasmic binding protein-like II"/>
    <property type="match status" value="2"/>
</dbReference>
<sequence length="375" mass="38875">MKLQRSGRKALALGAVAVVSSLTLAACGSDDNSGKGDSSSAPTTKASDIKCGDKGQLLGAGSTAQKNAIDQWVKDYQAACAGTTINYQPNGSGAGIQNFVQGKVAFAGSDAALKPEEVTASKKVCKGGQGINLPMVAGPVAIGYNLEGVDNLVLDADTLAKIFDSKIKKWDDAAIKKLNPDAKLPSTPIQAFHRSDESGTTKNFTQYLGKAAPNDWKYEADKKWLAKGGQSADGSAGVASQVKQVNGAIGYFEISYADANQIKTAKLNTGAAEPITVSVDAASKAVAASKIVGTGNDLALDVDFTTKAEGAYPITLVTYEIVCDKGNDPKSLKSVQAFLGYTASEAGQKAISDKGYAPIPTEIIEKVRKVIPTLS</sequence>
<dbReference type="PANTHER" id="PTHR42996">
    <property type="entry name" value="PHOSPHATE-BINDING PROTEIN PSTS"/>
    <property type="match status" value="1"/>
</dbReference>
<gene>
    <name evidence="8" type="ORF">GCM10012280_25560</name>
</gene>
<evidence type="ECO:0000259" key="7">
    <source>
        <dbReference type="Pfam" id="PF12849"/>
    </source>
</evidence>
<dbReference type="InterPro" id="IPR005673">
    <property type="entry name" value="ABC_phos-bd_PstS"/>
</dbReference>
<comment type="caution">
    <text evidence="8">The sequence shown here is derived from an EMBL/GenBank/DDBJ whole genome shotgun (WGS) entry which is preliminary data.</text>
</comment>
<reference evidence="8" key="1">
    <citation type="journal article" date="2014" name="Int. J. Syst. Evol. Microbiol.">
        <title>Complete genome sequence of Corynebacterium casei LMG S-19264T (=DSM 44701T), isolated from a smear-ripened cheese.</title>
        <authorList>
            <consortium name="US DOE Joint Genome Institute (JGI-PGF)"/>
            <person name="Walter F."/>
            <person name="Albersmeier A."/>
            <person name="Kalinowski J."/>
            <person name="Ruckert C."/>
        </authorList>
    </citation>
    <scope>NUCLEOTIDE SEQUENCE</scope>
    <source>
        <strain evidence="8">CGMCC 4.7201</strain>
    </source>
</reference>
<organism evidence="8 9">
    <name type="scientific">Wenjunlia tyrosinilytica</name>
    <dbReference type="NCBI Taxonomy" id="1544741"/>
    <lineage>
        <taxon>Bacteria</taxon>
        <taxon>Bacillati</taxon>
        <taxon>Actinomycetota</taxon>
        <taxon>Actinomycetes</taxon>
        <taxon>Kitasatosporales</taxon>
        <taxon>Streptomycetaceae</taxon>
        <taxon>Wenjunlia</taxon>
    </lineage>
</organism>
<dbReference type="CDD" id="cd13565">
    <property type="entry name" value="PBP2_PstS"/>
    <property type="match status" value="1"/>
</dbReference>
<keyword evidence="2 4" id="KW-0813">Transport</keyword>
<dbReference type="GO" id="GO:0035435">
    <property type="term" value="P:phosphate ion transmembrane transport"/>
    <property type="evidence" value="ECO:0007669"/>
    <property type="project" value="InterPro"/>
</dbReference>
<comment type="similarity">
    <text evidence="1 4">Belongs to the PstS family.</text>
</comment>
<evidence type="ECO:0000256" key="4">
    <source>
        <dbReference type="PIRNR" id="PIRNR002756"/>
    </source>
</evidence>
<evidence type="ECO:0000313" key="8">
    <source>
        <dbReference type="EMBL" id="GGO87327.1"/>
    </source>
</evidence>
<dbReference type="Pfam" id="PF12849">
    <property type="entry name" value="PBP_like_2"/>
    <property type="match status" value="1"/>
</dbReference>
<keyword evidence="6" id="KW-0732">Signal</keyword>
<dbReference type="Proteomes" id="UP000641932">
    <property type="component" value="Unassembled WGS sequence"/>
</dbReference>
<feature type="binding site" evidence="5">
    <location>
        <position position="110"/>
    </location>
    <ligand>
        <name>phosphate</name>
        <dbReference type="ChEBI" id="CHEBI:43474"/>
    </ligand>
</feature>
<feature type="chain" id="PRO_5038951136" description="Phosphate-binding protein" evidence="6">
    <location>
        <begin position="26"/>
        <end position="375"/>
    </location>
</feature>
<dbReference type="PIRSF" id="PIRSF002756">
    <property type="entry name" value="PstS"/>
    <property type="match status" value="1"/>
</dbReference>
<dbReference type="GO" id="GO:0042301">
    <property type="term" value="F:phosphate ion binding"/>
    <property type="evidence" value="ECO:0007669"/>
    <property type="project" value="InterPro"/>
</dbReference>
<dbReference type="NCBIfam" id="TIGR00975">
    <property type="entry name" value="3a0107s03"/>
    <property type="match status" value="1"/>
</dbReference>
<keyword evidence="9" id="KW-1185">Reference proteome</keyword>
<feature type="binding site" evidence="5">
    <location>
        <begin position="198"/>
        <end position="200"/>
    </location>
    <ligand>
        <name>phosphate</name>
        <dbReference type="ChEBI" id="CHEBI:43474"/>
    </ligand>
</feature>
<name>A0A917ZPK9_9ACTN</name>
<dbReference type="InterPro" id="IPR050962">
    <property type="entry name" value="Phosphate-bind_PstS"/>
</dbReference>
<protein>
    <recommendedName>
        <fullName evidence="4">Phosphate-binding protein</fullName>
    </recommendedName>
</protein>
<reference evidence="8" key="2">
    <citation type="submission" date="2020-09" db="EMBL/GenBank/DDBJ databases">
        <authorList>
            <person name="Sun Q."/>
            <person name="Zhou Y."/>
        </authorList>
    </citation>
    <scope>NUCLEOTIDE SEQUENCE</scope>
    <source>
        <strain evidence="8">CGMCC 4.7201</strain>
    </source>
</reference>